<feature type="transmembrane region" description="Helical" evidence="6">
    <location>
        <begin position="99"/>
        <end position="117"/>
    </location>
</feature>
<feature type="transmembrane region" description="Helical" evidence="6">
    <location>
        <begin position="185"/>
        <end position="205"/>
    </location>
</feature>
<feature type="transmembrane region" description="Helical" evidence="6">
    <location>
        <begin position="234"/>
        <end position="253"/>
    </location>
</feature>
<evidence type="ECO:0000256" key="5">
    <source>
        <dbReference type="SAM" id="MobiDB-lite"/>
    </source>
</evidence>
<gene>
    <name evidence="8" type="ORF">HNR10_000953</name>
</gene>
<keyword evidence="3 6" id="KW-1133">Transmembrane helix</keyword>
<keyword evidence="9" id="KW-1185">Reference proteome</keyword>
<dbReference type="InterPro" id="IPR036259">
    <property type="entry name" value="MFS_trans_sf"/>
</dbReference>
<evidence type="ECO:0000259" key="7">
    <source>
        <dbReference type="PROSITE" id="PS50850"/>
    </source>
</evidence>
<dbReference type="Gene3D" id="1.20.1250.20">
    <property type="entry name" value="MFS general substrate transporter like domains"/>
    <property type="match status" value="2"/>
</dbReference>
<name>A0A7Z0EJF2_9ACTN</name>
<dbReference type="GO" id="GO:0005886">
    <property type="term" value="C:plasma membrane"/>
    <property type="evidence" value="ECO:0007669"/>
    <property type="project" value="UniProtKB-SubCell"/>
</dbReference>
<feature type="transmembrane region" description="Helical" evidence="6">
    <location>
        <begin position="265"/>
        <end position="285"/>
    </location>
</feature>
<sequence>MSVTSATNTGEQSGSPHGGTASSRPRRGVLLLVAAGIALAALNLRTAITSVGPVLGEVTDGLGMTAVGAGVLTTLPVLCFALFGGLTPALGRRLGEHHLLVYALAALFVGLVARAFAPYPWLFLVLSAVALSGGAIGNVILPALVKEHFPDRVGLMTTVYTTALAAGTAIAAAATVPVEQTTGEWRLALGSYALFALVAALPWLLTLRAEPRRGGTGRHLSFRQVLGTGIGRQAVLYFGTQSSIAYIMFGWYAQMLRDQGMDAQSAGLALSYLTLLGVPMSLVLPTLATRMRNTSPIVVMFAAAYLAGFAGMWFAPLSGVWVWTTLVGVGMGSFVFALTVFALRTRTGPGTAAMSATSQSLGYLMGGAGPFLFGLLHELSGGWHAPLALLVTLTLVNLVVGLLLSRPRYLEDAIAAREAAGQAAPEGVTPEASRGGR</sequence>
<reference evidence="8 9" key="1">
    <citation type="submission" date="2020-07" db="EMBL/GenBank/DDBJ databases">
        <title>Sequencing the genomes of 1000 actinobacteria strains.</title>
        <authorList>
            <person name="Klenk H.-P."/>
        </authorList>
    </citation>
    <scope>NUCLEOTIDE SEQUENCE [LARGE SCALE GENOMIC DNA]</scope>
    <source>
        <strain evidence="8 9">DSM 44442</strain>
    </source>
</reference>
<dbReference type="Pfam" id="PF07690">
    <property type="entry name" value="MFS_1"/>
    <property type="match status" value="1"/>
</dbReference>
<evidence type="ECO:0000256" key="3">
    <source>
        <dbReference type="ARBA" id="ARBA00022989"/>
    </source>
</evidence>
<evidence type="ECO:0000256" key="6">
    <source>
        <dbReference type="SAM" id="Phobius"/>
    </source>
</evidence>
<dbReference type="PANTHER" id="PTHR23523">
    <property type="match status" value="1"/>
</dbReference>
<dbReference type="InterPro" id="IPR020846">
    <property type="entry name" value="MFS_dom"/>
</dbReference>
<feature type="transmembrane region" description="Helical" evidence="6">
    <location>
        <begin position="361"/>
        <end position="377"/>
    </location>
</feature>
<feature type="domain" description="Major facilitator superfamily (MFS) profile" evidence="7">
    <location>
        <begin position="29"/>
        <end position="409"/>
    </location>
</feature>
<dbReference type="GO" id="GO:0022857">
    <property type="term" value="F:transmembrane transporter activity"/>
    <property type="evidence" value="ECO:0007669"/>
    <property type="project" value="InterPro"/>
</dbReference>
<dbReference type="Proteomes" id="UP000572051">
    <property type="component" value="Unassembled WGS sequence"/>
</dbReference>
<comment type="caution">
    <text evidence="8">The sequence shown here is derived from an EMBL/GenBank/DDBJ whole genome shotgun (WGS) entry which is preliminary data.</text>
</comment>
<dbReference type="PROSITE" id="PS50850">
    <property type="entry name" value="MFS"/>
    <property type="match status" value="1"/>
</dbReference>
<organism evidence="8 9">
    <name type="scientific">Nocardiopsis aegyptia</name>
    <dbReference type="NCBI Taxonomy" id="220378"/>
    <lineage>
        <taxon>Bacteria</taxon>
        <taxon>Bacillati</taxon>
        <taxon>Actinomycetota</taxon>
        <taxon>Actinomycetes</taxon>
        <taxon>Streptosporangiales</taxon>
        <taxon>Nocardiopsidaceae</taxon>
        <taxon>Nocardiopsis</taxon>
    </lineage>
</organism>
<dbReference type="CDD" id="cd17339">
    <property type="entry name" value="MFS_NIMT_CynX_like"/>
    <property type="match status" value="1"/>
</dbReference>
<evidence type="ECO:0000313" key="9">
    <source>
        <dbReference type="Proteomes" id="UP000572051"/>
    </source>
</evidence>
<feature type="transmembrane region" description="Helical" evidence="6">
    <location>
        <begin position="383"/>
        <end position="404"/>
    </location>
</feature>
<evidence type="ECO:0000256" key="1">
    <source>
        <dbReference type="ARBA" id="ARBA00004651"/>
    </source>
</evidence>
<dbReference type="SUPFAM" id="SSF103473">
    <property type="entry name" value="MFS general substrate transporter"/>
    <property type="match status" value="1"/>
</dbReference>
<evidence type="ECO:0000313" key="8">
    <source>
        <dbReference type="EMBL" id="NYJ33072.1"/>
    </source>
</evidence>
<protein>
    <submittedName>
        <fullName evidence="8">CP family cyanate transporter-like MFS transporter</fullName>
    </submittedName>
</protein>
<dbReference type="RefSeq" id="WP_179821105.1">
    <property type="nucleotide sequence ID" value="NZ_JACCFS010000001.1"/>
</dbReference>
<feature type="transmembrane region" description="Helical" evidence="6">
    <location>
        <begin position="297"/>
        <end position="315"/>
    </location>
</feature>
<feature type="transmembrane region" description="Helical" evidence="6">
    <location>
        <begin position="123"/>
        <end position="141"/>
    </location>
</feature>
<feature type="transmembrane region" description="Helical" evidence="6">
    <location>
        <begin position="153"/>
        <end position="173"/>
    </location>
</feature>
<keyword evidence="2 6" id="KW-0812">Transmembrane</keyword>
<feature type="transmembrane region" description="Helical" evidence="6">
    <location>
        <begin position="68"/>
        <end position="87"/>
    </location>
</feature>
<evidence type="ECO:0000256" key="4">
    <source>
        <dbReference type="ARBA" id="ARBA00023136"/>
    </source>
</evidence>
<feature type="transmembrane region" description="Helical" evidence="6">
    <location>
        <begin position="321"/>
        <end position="341"/>
    </location>
</feature>
<proteinExistence type="predicted"/>
<keyword evidence="4 6" id="KW-0472">Membrane</keyword>
<feature type="region of interest" description="Disordered" evidence="5">
    <location>
        <begin position="1"/>
        <end position="23"/>
    </location>
</feature>
<dbReference type="PANTHER" id="PTHR23523:SF2">
    <property type="entry name" value="2-NITROIMIDAZOLE TRANSPORTER"/>
    <property type="match status" value="1"/>
</dbReference>
<dbReference type="InterPro" id="IPR052524">
    <property type="entry name" value="MFS_Cyanate_Porter"/>
</dbReference>
<dbReference type="EMBL" id="JACCFS010000001">
    <property type="protein sequence ID" value="NYJ33072.1"/>
    <property type="molecule type" value="Genomic_DNA"/>
</dbReference>
<evidence type="ECO:0000256" key="2">
    <source>
        <dbReference type="ARBA" id="ARBA00022692"/>
    </source>
</evidence>
<dbReference type="AlphaFoldDB" id="A0A7Z0EJF2"/>
<accession>A0A7Z0EJF2</accession>
<feature type="transmembrane region" description="Helical" evidence="6">
    <location>
        <begin position="29"/>
        <end position="48"/>
    </location>
</feature>
<dbReference type="InterPro" id="IPR011701">
    <property type="entry name" value="MFS"/>
</dbReference>
<comment type="subcellular location">
    <subcellularLocation>
        <location evidence="1">Cell membrane</location>
        <topology evidence="1">Multi-pass membrane protein</topology>
    </subcellularLocation>
</comment>